<feature type="transmembrane region" description="Helical" evidence="1">
    <location>
        <begin position="214"/>
        <end position="236"/>
    </location>
</feature>
<gene>
    <name evidence="3" type="ORF">P3T76_009048</name>
</gene>
<keyword evidence="1" id="KW-0812">Transmembrane</keyword>
<dbReference type="AlphaFoldDB" id="A0AAD9GIU9"/>
<feature type="transmembrane region" description="Helical" evidence="1">
    <location>
        <begin position="177"/>
        <end position="202"/>
    </location>
</feature>
<dbReference type="Pfam" id="PF26605">
    <property type="entry name" value="WLGC"/>
    <property type="match status" value="1"/>
</dbReference>
<feature type="transmembrane region" description="Helical" evidence="1">
    <location>
        <begin position="9"/>
        <end position="32"/>
    </location>
</feature>
<evidence type="ECO:0000313" key="3">
    <source>
        <dbReference type="EMBL" id="KAK1938973.1"/>
    </source>
</evidence>
<dbReference type="InterPro" id="IPR050715">
    <property type="entry name" value="LRR-SigEffector_domain"/>
</dbReference>
<name>A0AAD9GIU9_9STRA</name>
<proteinExistence type="predicted"/>
<sequence>MVLIKTKGAIAVVVCTCICQAWTIWLILLNIAPNHAVNRVMRTETFDFGSFWLFIEPSKTLVVMAALGLSIVAAGYLSVLVKMLLCTGKPRKPQLTYPSINKIDVLRKVETSLHESFSKVEASLHESRVISSTVALAVSLTRSDSSTSKRIKLGLKFVDLAMEVLLLHQMLESGSPIVLIIIFTLVVVGNALSCAAIMFIPYERAPLAEIFVDILFDFLIVVGLPMLVVFYCLSAFTFDHAKLAINIEIFPPGWFEQSASVIADPRETAVIYQALNTLRILSTLNLFTRIGVNLSFCFRLWQVVEFLQRPIKLHSSVYPKRSRFVVVLLALFAISLIIFVEESVRTSSLACRPHPQCAVNARRWTMLESGSLTQCPCLMLVDRDIAPKTYAEWLNPLDVTESVSQLASTGDLQTLQLTNRFLPVLPYELRRCSNLRHLSLEYTHTQTFPDWANEFTKLEFIGKHSFFLLSFDPRHIESKFSSPMVTLPDDLFDDMSSLTYVHFGLFIPMVKLPSFEGLTNLKSLILAMFLLLEELPAFDNLHNLELLVLTGLPSINTLPELGSLKNLQSFGALDRGAWCCNGFLHNCDLSDDKCGVHPAWGTPAATCLPVEKQATESTLAIATKFSSSTCGPVLRSTDHTPTEEKMAVCKGTMYRQCNKSNETEAMCYNVRFMGIMCTPVRFLIEMRRRQIAEGVGDKSMTDAKMLLLLQNEIDQIVGRRLTRPENHTETRELLEHIKGVLQSTEDDDDRVVVSDNANAIRSLVNSVFGDSVGVRQDPFHVVQRFTEKIKGKMERKIVAQQLHEALYSIDGELRPPEEMAFRFETVLHNVNLADISCAIQEWTGSIDSNMKQIRRGDLYVDRNVFSEGGGSDVRVVSTSQLEGFHSALKKMLARSVSVEVGLQILDLFILKHNLKIGQALENSLQRAHEHSASIHELLSKQLAFIETRRLPQAEFFNSLCINELDYEAAIGFSGQEYSLLRQVRSEQQASGQSWADCVMVTTIMYNIVVSSNTNNCLNLRRRSFATLAFKIDGLSSHTSQDMQPSRRRNLFCLTQAEPRDDNSPREQELQIQLFNALRKMAGIRKRRQVFSMVYDFVCCICTGIYPKSQFVLLKRWDNLKHKANQGTNLKIKLKLNPELIANLRCTDIHKTRSEKILNHLPIAQAERLQWWFALVSAKPGRSGSFY</sequence>
<feature type="transmembrane region" description="Helical" evidence="1">
    <location>
        <begin position="61"/>
        <end position="85"/>
    </location>
</feature>
<feature type="transmembrane region" description="Helical" evidence="1">
    <location>
        <begin position="322"/>
        <end position="340"/>
    </location>
</feature>
<evidence type="ECO:0000256" key="1">
    <source>
        <dbReference type="SAM" id="Phobius"/>
    </source>
</evidence>
<dbReference type="Gene3D" id="3.80.10.10">
    <property type="entry name" value="Ribonuclease Inhibitor"/>
    <property type="match status" value="1"/>
</dbReference>
<dbReference type="Proteomes" id="UP001259832">
    <property type="component" value="Unassembled WGS sequence"/>
</dbReference>
<keyword evidence="1" id="KW-0472">Membrane</keyword>
<comment type="caution">
    <text evidence="3">The sequence shown here is derived from an EMBL/GenBank/DDBJ whole genome shotgun (WGS) entry which is preliminary data.</text>
</comment>
<dbReference type="InterPro" id="IPR058256">
    <property type="entry name" value="WLGC"/>
</dbReference>
<organism evidence="3 4">
    <name type="scientific">Phytophthora citrophthora</name>
    <dbReference type="NCBI Taxonomy" id="4793"/>
    <lineage>
        <taxon>Eukaryota</taxon>
        <taxon>Sar</taxon>
        <taxon>Stramenopiles</taxon>
        <taxon>Oomycota</taxon>
        <taxon>Peronosporomycetes</taxon>
        <taxon>Peronosporales</taxon>
        <taxon>Peronosporaceae</taxon>
        <taxon>Phytophthora</taxon>
    </lineage>
</organism>
<dbReference type="EMBL" id="JASMQC010000017">
    <property type="protein sequence ID" value="KAK1938973.1"/>
    <property type="molecule type" value="Genomic_DNA"/>
</dbReference>
<protein>
    <recommendedName>
        <fullName evidence="2">WLGC domain-containing protein</fullName>
    </recommendedName>
</protein>
<feature type="domain" description="WLGC" evidence="2">
    <location>
        <begin position="645"/>
        <end position="698"/>
    </location>
</feature>
<reference evidence="3" key="1">
    <citation type="submission" date="2023-08" db="EMBL/GenBank/DDBJ databases">
        <title>Reference Genome Resource for the Citrus Pathogen Phytophthora citrophthora.</title>
        <authorList>
            <person name="Moller H."/>
            <person name="Coetzee B."/>
            <person name="Rose L.J."/>
            <person name="Van Niekerk J.M."/>
        </authorList>
    </citation>
    <scope>NUCLEOTIDE SEQUENCE</scope>
    <source>
        <strain evidence="3">STE-U-9442</strain>
    </source>
</reference>
<dbReference type="InterPro" id="IPR032675">
    <property type="entry name" value="LRR_dom_sf"/>
</dbReference>
<keyword evidence="4" id="KW-1185">Reference proteome</keyword>
<accession>A0AAD9GIU9</accession>
<evidence type="ECO:0000259" key="2">
    <source>
        <dbReference type="Pfam" id="PF26605"/>
    </source>
</evidence>
<dbReference type="PANTHER" id="PTHR45752">
    <property type="entry name" value="LEUCINE-RICH REPEAT-CONTAINING"/>
    <property type="match status" value="1"/>
</dbReference>
<dbReference type="PANTHER" id="PTHR45752:SF187">
    <property type="entry name" value="LEUCINE-RICH REPEAT AND IQ DOMAIN-CONTAINING PROTEIN 4"/>
    <property type="match status" value="1"/>
</dbReference>
<keyword evidence="1" id="KW-1133">Transmembrane helix</keyword>
<dbReference type="SUPFAM" id="SSF52058">
    <property type="entry name" value="L domain-like"/>
    <property type="match status" value="1"/>
</dbReference>
<evidence type="ECO:0000313" key="4">
    <source>
        <dbReference type="Proteomes" id="UP001259832"/>
    </source>
</evidence>